<dbReference type="Pfam" id="PF00089">
    <property type="entry name" value="Trypsin"/>
    <property type="match status" value="2"/>
</dbReference>
<keyword evidence="2" id="KW-0812">Transmembrane</keyword>
<dbReference type="SMART" id="SM00020">
    <property type="entry name" value="Tryp_SPc"/>
    <property type="match status" value="1"/>
</dbReference>
<evidence type="ECO:0000256" key="1">
    <source>
        <dbReference type="ARBA" id="ARBA00024195"/>
    </source>
</evidence>
<dbReference type="PRINTS" id="PR00722">
    <property type="entry name" value="CHYMOTRYPSIN"/>
</dbReference>
<organism evidence="4 5">
    <name type="scientific">Aedes albopictus</name>
    <name type="common">Asian tiger mosquito</name>
    <name type="synonym">Stegomyia albopicta</name>
    <dbReference type="NCBI Taxonomy" id="7160"/>
    <lineage>
        <taxon>Eukaryota</taxon>
        <taxon>Metazoa</taxon>
        <taxon>Ecdysozoa</taxon>
        <taxon>Arthropoda</taxon>
        <taxon>Hexapoda</taxon>
        <taxon>Insecta</taxon>
        <taxon>Pterygota</taxon>
        <taxon>Neoptera</taxon>
        <taxon>Endopterygota</taxon>
        <taxon>Diptera</taxon>
        <taxon>Nematocera</taxon>
        <taxon>Culicoidea</taxon>
        <taxon>Culicidae</taxon>
        <taxon>Culicinae</taxon>
        <taxon>Aedini</taxon>
        <taxon>Aedes</taxon>
        <taxon>Stegomyia</taxon>
    </lineage>
</organism>
<reference evidence="4" key="2">
    <citation type="submission" date="2025-05" db="UniProtKB">
        <authorList>
            <consortium name="EnsemblMetazoa"/>
        </authorList>
    </citation>
    <scope>IDENTIFICATION</scope>
    <source>
        <strain evidence="4">Foshan</strain>
    </source>
</reference>
<dbReference type="InterPro" id="IPR018114">
    <property type="entry name" value="TRYPSIN_HIS"/>
</dbReference>
<dbReference type="Proteomes" id="UP000069940">
    <property type="component" value="Unassembled WGS sequence"/>
</dbReference>
<dbReference type="Gene3D" id="2.40.10.10">
    <property type="entry name" value="Trypsin-like serine proteases"/>
    <property type="match status" value="2"/>
</dbReference>
<evidence type="ECO:0000256" key="2">
    <source>
        <dbReference type="SAM" id="Phobius"/>
    </source>
</evidence>
<dbReference type="PANTHER" id="PTHR24260">
    <property type="match status" value="1"/>
</dbReference>
<keyword evidence="2" id="KW-0472">Membrane</keyword>
<dbReference type="PROSITE" id="PS50240">
    <property type="entry name" value="TRYPSIN_DOM"/>
    <property type="match status" value="2"/>
</dbReference>
<proteinExistence type="inferred from homology"/>
<evidence type="ECO:0000313" key="5">
    <source>
        <dbReference type="Proteomes" id="UP000069940"/>
    </source>
</evidence>
<dbReference type="SUPFAM" id="SSF50494">
    <property type="entry name" value="Trypsin-like serine proteases"/>
    <property type="match status" value="2"/>
</dbReference>
<feature type="domain" description="Peptidase S1" evidence="3">
    <location>
        <begin position="85"/>
        <end position="328"/>
    </location>
</feature>
<dbReference type="GeneID" id="109420428"/>
<feature type="transmembrane region" description="Helical" evidence="2">
    <location>
        <begin position="16"/>
        <end position="36"/>
    </location>
</feature>
<dbReference type="PANTHER" id="PTHR24260:SF147">
    <property type="entry name" value="EG:BACR7A4.3 PROTEIN-RELATED"/>
    <property type="match status" value="1"/>
</dbReference>
<keyword evidence="2" id="KW-1133">Transmembrane helix</keyword>
<reference evidence="5" key="1">
    <citation type="journal article" date="2015" name="Proc. Natl. Acad. Sci. U.S.A.">
        <title>Genome sequence of the Asian Tiger mosquito, Aedes albopictus, reveals insights into its biology, genetics, and evolution.</title>
        <authorList>
            <person name="Chen X.G."/>
            <person name="Jiang X."/>
            <person name="Gu J."/>
            <person name="Xu M."/>
            <person name="Wu Y."/>
            <person name="Deng Y."/>
            <person name="Zhang C."/>
            <person name="Bonizzoni M."/>
            <person name="Dermauw W."/>
            <person name="Vontas J."/>
            <person name="Armbruster P."/>
            <person name="Huang X."/>
            <person name="Yang Y."/>
            <person name="Zhang H."/>
            <person name="He W."/>
            <person name="Peng H."/>
            <person name="Liu Y."/>
            <person name="Wu K."/>
            <person name="Chen J."/>
            <person name="Lirakis M."/>
            <person name="Topalis P."/>
            <person name="Van Leeuwen T."/>
            <person name="Hall A.B."/>
            <person name="Jiang X."/>
            <person name="Thorpe C."/>
            <person name="Mueller R.L."/>
            <person name="Sun C."/>
            <person name="Waterhouse R.M."/>
            <person name="Yan G."/>
            <person name="Tu Z.J."/>
            <person name="Fang X."/>
            <person name="James A.A."/>
        </authorList>
    </citation>
    <scope>NUCLEOTIDE SEQUENCE [LARGE SCALE GENOMIC DNA]</scope>
    <source>
        <strain evidence="5">Foshan</strain>
    </source>
</reference>
<name>A0ABM1Y1Z6_AEDAL</name>
<comment type="similarity">
    <text evidence="1">Belongs to the peptidase S1 family. CLIP subfamily.</text>
</comment>
<dbReference type="InterPro" id="IPR043504">
    <property type="entry name" value="Peptidase_S1_PA_chymotrypsin"/>
</dbReference>
<feature type="domain" description="Peptidase S1" evidence="3">
    <location>
        <begin position="347"/>
        <end position="563"/>
    </location>
</feature>
<dbReference type="InterPro" id="IPR001254">
    <property type="entry name" value="Trypsin_dom"/>
</dbReference>
<evidence type="ECO:0000259" key="3">
    <source>
        <dbReference type="PROSITE" id="PS50240"/>
    </source>
</evidence>
<dbReference type="InterPro" id="IPR051333">
    <property type="entry name" value="CLIP_Serine_Protease"/>
</dbReference>
<evidence type="ECO:0000313" key="4">
    <source>
        <dbReference type="EnsemblMetazoa" id="AALFPA23_004933.P6173"/>
    </source>
</evidence>
<dbReference type="CDD" id="cd00190">
    <property type="entry name" value="Tryp_SPc"/>
    <property type="match status" value="1"/>
</dbReference>
<dbReference type="PROSITE" id="PS00134">
    <property type="entry name" value="TRYPSIN_HIS"/>
    <property type="match status" value="1"/>
</dbReference>
<accession>A0ABM1Y1Z6</accession>
<dbReference type="EnsemblMetazoa" id="AALFPA23_004933.R6173">
    <property type="protein sequence ID" value="AALFPA23_004933.P6173"/>
    <property type="gene ID" value="AALFPA23_004933"/>
</dbReference>
<dbReference type="InterPro" id="IPR009003">
    <property type="entry name" value="Peptidase_S1_PA"/>
</dbReference>
<sequence>MTFVCVAEQDRSLNSVYFCTMEIVVALLVFLVVIITQTEGASFFESVPSSDYYLRNDVFDCASRYYPPKPPPTFDEFSSENFPAVAGGVRAFDGEYQHMVAIGWEFNDTIKYLCGGSIIHSKFILTAAHCSVPVNGITPTIVRAGDSDLGNNENDHLAVQRTILRIVRHPLHRHSRSYHDIALIELENDLTFNVHVSSACLWLESYVPSEPLQIVGFGETKLAHGPSMTLQKGQVSYQSTDVCDDALTSRRRIPNGLLESQFCASHDTMDTCQGDSGGPIEVTKIDMFRREIALIVGITSFGTACGDGSVGVYTKISHYIDWIEKETNQSYSYGSCAARMLETKFKLVEITQLSTDKPLPYVHLSKDRSDTREHGCMGTLIDDQFVVTSAHCATLPTGAPQFIFIADHGEYVPIAEVILHPQYQQNVQTHNIALLRLGKFLKRTLKPACLAEQPQSAVKPSVSFLLNGFIMANENKFFKYFLRTFIPERDRCSASTNEICMKSYFPVIPTLCQISDGAPILIESPEGIPFFYGIVDKNNSVCDGELRGTLVEPHRDWIKSVLQRFLRREVLIFT</sequence>
<keyword evidence="5" id="KW-1185">Reference proteome</keyword>
<protein>
    <recommendedName>
        <fullName evidence="3">Peptidase S1 domain-containing protein</fullName>
    </recommendedName>
</protein>
<dbReference type="RefSeq" id="XP_029713302.2">
    <property type="nucleotide sequence ID" value="XM_029857442.2"/>
</dbReference>
<dbReference type="InterPro" id="IPR001314">
    <property type="entry name" value="Peptidase_S1A"/>
</dbReference>